<feature type="region of interest" description="Disordered" evidence="4">
    <location>
        <begin position="1"/>
        <end position="76"/>
    </location>
</feature>
<accession>A0A915PYB2</accession>
<dbReference type="WBParaSite" id="sdigi.contig36.g2497.t1">
    <property type="protein sequence ID" value="sdigi.contig36.g2497.t1"/>
    <property type="gene ID" value="sdigi.contig36.g2497"/>
</dbReference>
<reference evidence="6" key="1">
    <citation type="submission" date="2022-11" db="UniProtKB">
        <authorList>
            <consortium name="WormBaseParasite"/>
        </authorList>
    </citation>
    <scope>IDENTIFICATION</scope>
</reference>
<evidence type="ECO:0000313" key="6">
    <source>
        <dbReference type="WBParaSite" id="sdigi.contig36.g2497.t1"/>
    </source>
</evidence>
<dbReference type="InterPro" id="IPR019775">
    <property type="entry name" value="WD40_repeat_CS"/>
</dbReference>
<dbReference type="AlphaFoldDB" id="A0A915PYB2"/>
<dbReference type="Gene3D" id="2.130.10.10">
    <property type="entry name" value="YVTN repeat-like/Quinoprotein amine dehydrogenase"/>
    <property type="match status" value="2"/>
</dbReference>
<dbReference type="SUPFAM" id="SSF50978">
    <property type="entry name" value="WD40 repeat-like"/>
    <property type="match status" value="2"/>
</dbReference>
<evidence type="ECO:0000256" key="2">
    <source>
        <dbReference type="ARBA" id="ARBA00022737"/>
    </source>
</evidence>
<dbReference type="PROSITE" id="PS50294">
    <property type="entry name" value="WD_REPEATS_REGION"/>
    <property type="match status" value="1"/>
</dbReference>
<dbReference type="Pfam" id="PF00400">
    <property type="entry name" value="WD40"/>
    <property type="match status" value="2"/>
</dbReference>
<dbReference type="PANTHER" id="PTHR19919">
    <property type="entry name" value="WD REPEAT CONTAINING PROTEIN"/>
    <property type="match status" value="1"/>
</dbReference>
<dbReference type="PROSITE" id="PS00678">
    <property type="entry name" value="WD_REPEATS_1"/>
    <property type="match status" value="2"/>
</dbReference>
<protein>
    <submittedName>
        <fullName evidence="6">Uncharacterized protein</fullName>
    </submittedName>
</protein>
<dbReference type="InterPro" id="IPR045159">
    <property type="entry name" value="DCAF7-like"/>
</dbReference>
<feature type="repeat" description="WD" evidence="3">
    <location>
        <begin position="340"/>
        <end position="375"/>
    </location>
</feature>
<feature type="compositionally biased region" description="Pro residues" evidence="4">
    <location>
        <begin position="58"/>
        <end position="73"/>
    </location>
</feature>
<organism evidence="5 6">
    <name type="scientific">Setaria digitata</name>
    <dbReference type="NCBI Taxonomy" id="48799"/>
    <lineage>
        <taxon>Eukaryota</taxon>
        <taxon>Metazoa</taxon>
        <taxon>Ecdysozoa</taxon>
        <taxon>Nematoda</taxon>
        <taxon>Chromadorea</taxon>
        <taxon>Rhabditida</taxon>
        <taxon>Spirurina</taxon>
        <taxon>Spiruromorpha</taxon>
        <taxon>Filarioidea</taxon>
        <taxon>Setariidae</taxon>
        <taxon>Setaria</taxon>
    </lineage>
</organism>
<keyword evidence="5" id="KW-1185">Reference proteome</keyword>
<name>A0A915PYB2_9BILA</name>
<feature type="compositionally biased region" description="Low complexity" evidence="4">
    <location>
        <begin position="8"/>
        <end position="47"/>
    </location>
</feature>
<evidence type="ECO:0000313" key="5">
    <source>
        <dbReference type="Proteomes" id="UP000887581"/>
    </source>
</evidence>
<dbReference type="InterPro" id="IPR015943">
    <property type="entry name" value="WD40/YVTN_repeat-like_dom_sf"/>
</dbReference>
<dbReference type="Proteomes" id="UP000887581">
    <property type="component" value="Unplaced"/>
</dbReference>
<sequence>MVATPSGNSSSLASSTTSVQQTLQQQITTNQIASTTTTSIPTNTGISRPSGPSSIESAPPPTPTIVAPAPPAPPKRRQIYRFTSSRPLFAAGWSSKTDSEGRWRIAVGSVVEDKPHNNRVSIIQLDEQQGELVEKLSFEHTFPPNCIQWIPDMMDSYPDLLATSGECLKIYRVEPNSVMMECILNNKQASNYSGPLTNFDWNDVDPTLIGTSSIDMSCTIWQLETGQALAQTKKTNGSVKTQLIAHDKPVHDIKFSRINRGRDNFATVGADGSARLFDLRNLQHSTIVYEDPLRSPLMRLAWNKQESHYLATFAQDSAEVNVFGVVIVDIRVPCNPLARLHNHRACVNGVAWAPHSSCHICTAGDDRQALIWDISPMPRPVEDPILAYQAEGEDRSKNFCGAWNLMAITQHLSHVMQQIMGNEIAQIGPNQPSGSSSSNSKHKEVYKYEAPHTLYSTGWSQHPDPTKKFRLALASFIEEYNNKVSIVKLDEDAGEFIDCGSFDHPYPATKVMWIPDQKGIYPDLIATTGDYLRLWRVGGADGAQIEVFLNNVPSFVALLFISSFQNRSSEYCAPLTSFDWNDVDVGLIGTSSIDTTCTIWQVETGQAISVARSTEGTVKTQLIAHDKEVFDIAFTRMASGREIFASVGADGSLRMFDLRHLEHSTIMFEEPSHAPLLRLECNKQDCNYIATFVQDSAEVIILDVRIPCTPVAKLDNHRGRVNGMAWAPHSSCHICTAGGDSQALIWDIHTMPRPVDDPILAYQAGGEINQVHWAAAFPDWISICYKNMLEILRV</sequence>
<evidence type="ECO:0000256" key="4">
    <source>
        <dbReference type="SAM" id="MobiDB-lite"/>
    </source>
</evidence>
<evidence type="ECO:0000256" key="3">
    <source>
        <dbReference type="PROSITE-ProRule" id="PRU00221"/>
    </source>
</evidence>
<keyword evidence="1 3" id="KW-0853">WD repeat</keyword>
<keyword evidence="2" id="KW-0677">Repeat</keyword>
<dbReference type="SMART" id="SM00320">
    <property type="entry name" value="WD40"/>
    <property type="match status" value="8"/>
</dbReference>
<dbReference type="InterPro" id="IPR001680">
    <property type="entry name" value="WD40_rpt"/>
</dbReference>
<dbReference type="PROSITE" id="PS50082">
    <property type="entry name" value="WD_REPEATS_2"/>
    <property type="match status" value="2"/>
</dbReference>
<proteinExistence type="predicted"/>
<feature type="repeat" description="WD" evidence="3">
    <location>
        <begin position="714"/>
        <end position="750"/>
    </location>
</feature>
<evidence type="ECO:0000256" key="1">
    <source>
        <dbReference type="ARBA" id="ARBA00022574"/>
    </source>
</evidence>
<dbReference type="InterPro" id="IPR036322">
    <property type="entry name" value="WD40_repeat_dom_sf"/>
</dbReference>